<gene>
    <name evidence="2" type="ORF">JOF36_005497</name>
</gene>
<evidence type="ECO:0000313" key="3">
    <source>
        <dbReference type="Proteomes" id="UP001519295"/>
    </source>
</evidence>
<feature type="region of interest" description="Disordered" evidence="1">
    <location>
        <begin position="82"/>
        <end position="103"/>
    </location>
</feature>
<dbReference type="EMBL" id="JAGINU010000001">
    <property type="protein sequence ID" value="MBP2369801.1"/>
    <property type="molecule type" value="Genomic_DNA"/>
</dbReference>
<sequence length="103" mass="10546">MSLTLSPGARLRSAVCAAEVVVIRAQGELDLRCGGAPMVGKDESARTDAGPTPPYDTGSLVGKRYVHDGLGVELLCTKSGPGSLAIGEQPLELKSAKPLPSSD</sequence>
<evidence type="ECO:0000256" key="1">
    <source>
        <dbReference type="SAM" id="MobiDB-lite"/>
    </source>
</evidence>
<accession>A0ABS4W0V3</accession>
<comment type="caution">
    <text evidence="2">The sequence shown here is derived from an EMBL/GenBank/DDBJ whole genome shotgun (WGS) entry which is preliminary data.</text>
</comment>
<reference evidence="2 3" key="1">
    <citation type="submission" date="2021-03" db="EMBL/GenBank/DDBJ databases">
        <title>Sequencing the genomes of 1000 actinobacteria strains.</title>
        <authorList>
            <person name="Klenk H.-P."/>
        </authorList>
    </citation>
    <scope>NUCLEOTIDE SEQUENCE [LARGE SCALE GENOMIC DNA]</scope>
    <source>
        <strain evidence="2 3">DSM 45256</strain>
    </source>
</reference>
<feature type="region of interest" description="Disordered" evidence="1">
    <location>
        <begin position="40"/>
        <end position="60"/>
    </location>
</feature>
<organism evidence="2 3">
    <name type="scientific">Pseudonocardia parietis</name>
    <dbReference type="NCBI Taxonomy" id="570936"/>
    <lineage>
        <taxon>Bacteria</taxon>
        <taxon>Bacillati</taxon>
        <taxon>Actinomycetota</taxon>
        <taxon>Actinomycetes</taxon>
        <taxon>Pseudonocardiales</taxon>
        <taxon>Pseudonocardiaceae</taxon>
        <taxon>Pseudonocardia</taxon>
    </lineage>
</organism>
<name>A0ABS4W0V3_9PSEU</name>
<keyword evidence="3" id="KW-1185">Reference proteome</keyword>
<protein>
    <submittedName>
        <fullName evidence="2">Uncharacterized protein</fullName>
    </submittedName>
</protein>
<dbReference type="RefSeq" id="WP_210032353.1">
    <property type="nucleotide sequence ID" value="NZ_JAGINU010000001.1"/>
</dbReference>
<dbReference type="Proteomes" id="UP001519295">
    <property type="component" value="Unassembled WGS sequence"/>
</dbReference>
<proteinExistence type="predicted"/>
<evidence type="ECO:0000313" key="2">
    <source>
        <dbReference type="EMBL" id="MBP2369801.1"/>
    </source>
</evidence>